<accession>A0ABU9BA31</accession>
<dbReference type="EMBL" id="JBBUTF010000009">
    <property type="protein sequence ID" value="MEK8026752.1"/>
    <property type="molecule type" value="Genomic_DNA"/>
</dbReference>
<protein>
    <submittedName>
        <fullName evidence="2">Uncharacterized protein</fullName>
    </submittedName>
</protein>
<evidence type="ECO:0000256" key="1">
    <source>
        <dbReference type="SAM" id="MobiDB-lite"/>
    </source>
</evidence>
<sequence>MGNQEVLNRLVQLYEDLFSHDGYGEIRVDIRLLRKGQKEVILHCGKQHRFVVDAQDAPVGARHSRFRVIEQQAGDRRRATERRTSSLPIDFADRREPGHRRS</sequence>
<dbReference type="Proteomes" id="UP001368500">
    <property type="component" value="Unassembled WGS sequence"/>
</dbReference>
<dbReference type="RefSeq" id="WP_341374533.1">
    <property type="nucleotide sequence ID" value="NZ_JBBUTF010000009.1"/>
</dbReference>
<name>A0ABU9BA31_9BURK</name>
<feature type="region of interest" description="Disordered" evidence="1">
    <location>
        <begin position="68"/>
        <end position="102"/>
    </location>
</feature>
<evidence type="ECO:0000313" key="2">
    <source>
        <dbReference type="EMBL" id="MEK8026752.1"/>
    </source>
</evidence>
<gene>
    <name evidence="2" type="ORF">AACH11_12340</name>
</gene>
<comment type="caution">
    <text evidence="2">The sequence shown here is derived from an EMBL/GenBank/DDBJ whole genome shotgun (WGS) entry which is preliminary data.</text>
</comment>
<organism evidence="2 3">
    <name type="scientific">Pseudaquabacterium rugosum</name>
    <dbReference type="NCBI Taxonomy" id="2984194"/>
    <lineage>
        <taxon>Bacteria</taxon>
        <taxon>Pseudomonadati</taxon>
        <taxon>Pseudomonadota</taxon>
        <taxon>Betaproteobacteria</taxon>
        <taxon>Burkholderiales</taxon>
        <taxon>Sphaerotilaceae</taxon>
        <taxon>Pseudaquabacterium</taxon>
    </lineage>
</organism>
<feature type="compositionally biased region" description="Basic and acidic residues" evidence="1">
    <location>
        <begin position="73"/>
        <end position="84"/>
    </location>
</feature>
<proteinExistence type="predicted"/>
<reference evidence="2 3" key="1">
    <citation type="submission" date="2024-04" db="EMBL/GenBank/DDBJ databases">
        <title>Novel species of the genus Ideonella isolated from streams.</title>
        <authorList>
            <person name="Lu H."/>
        </authorList>
    </citation>
    <scope>NUCLEOTIDE SEQUENCE [LARGE SCALE GENOMIC DNA]</scope>
    <source>
        <strain evidence="2 3">BYS139W</strain>
    </source>
</reference>
<keyword evidence="3" id="KW-1185">Reference proteome</keyword>
<evidence type="ECO:0000313" key="3">
    <source>
        <dbReference type="Proteomes" id="UP001368500"/>
    </source>
</evidence>